<dbReference type="Pfam" id="PF02472">
    <property type="entry name" value="ExbD"/>
    <property type="match status" value="1"/>
</dbReference>
<evidence type="ECO:0000256" key="6">
    <source>
        <dbReference type="ARBA" id="ARBA00022692"/>
    </source>
</evidence>
<evidence type="ECO:0000256" key="3">
    <source>
        <dbReference type="ARBA" id="ARBA00022475"/>
    </source>
</evidence>
<dbReference type="GO" id="GO:0022857">
    <property type="term" value="F:transmembrane transporter activity"/>
    <property type="evidence" value="ECO:0007669"/>
    <property type="project" value="InterPro"/>
</dbReference>
<dbReference type="GO" id="GO:0051301">
    <property type="term" value="P:cell division"/>
    <property type="evidence" value="ECO:0007669"/>
    <property type="project" value="UniProtKB-UniRule"/>
</dbReference>
<evidence type="ECO:0000256" key="2">
    <source>
        <dbReference type="ARBA" id="ARBA00005811"/>
    </source>
</evidence>
<evidence type="ECO:0000256" key="4">
    <source>
        <dbReference type="ARBA" id="ARBA00022519"/>
    </source>
</evidence>
<evidence type="ECO:0000256" key="10">
    <source>
        <dbReference type="HAMAP-Rule" id="MF_02203"/>
    </source>
</evidence>
<evidence type="ECO:0000256" key="5">
    <source>
        <dbReference type="ARBA" id="ARBA00022618"/>
    </source>
</evidence>
<dbReference type="PANTHER" id="PTHR30558:SF7">
    <property type="entry name" value="TOL-PAL SYSTEM PROTEIN TOLR"/>
    <property type="match status" value="1"/>
</dbReference>
<keyword evidence="6 10" id="KW-0812">Transmembrane</keyword>
<keyword evidence="9 10" id="KW-0131">Cell cycle</keyword>
<dbReference type="OrthoDB" id="9798629at2"/>
<dbReference type="EMBL" id="FMYK01000004">
    <property type="protein sequence ID" value="SDC34222.1"/>
    <property type="molecule type" value="Genomic_DNA"/>
</dbReference>
<reference evidence="12" key="1">
    <citation type="submission" date="2016-09" db="EMBL/GenBank/DDBJ databases">
        <authorList>
            <person name="Varghese N."/>
            <person name="Submissions S."/>
        </authorList>
    </citation>
    <scope>NUCLEOTIDE SEQUENCE [LARGE SCALE GENOMIC DNA]</scope>
    <source>
        <strain evidence="12">ANC 3699</strain>
    </source>
</reference>
<dbReference type="Gene3D" id="3.30.420.270">
    <property type="match status" value="1"/>
</dbReference>
<protein>
    <recommendedName>
        <fullName evidence="10">Tol-Pal system protein TolR</fullName>
    </recommendedName>
</protein>
<name>A0A1G6KSZ2_9GAMM</name>
<dbReference type="PANTHER" id="PTHR30558">
    <property type="entry name" value="EXBD MEMBRANE COMPONENT OF PMF-DRIVEN MACROMOLECULE IMPORT SYSTEM"/>
    <property type="match status" value="1"/>
</dbReference>
<keyword evidence="12" id="KW-1185">Reference proteome</keyword>
<sequence>MARSNSRFTRIKKPLKSEMNVVPYIDVMLVLLVIFMVTAPMITSKVDVDLPKVQGQDQSSNSSNATLYTVIIDKAGQLQLQVQSDAPKAMSLAEIESTLMSALEQDENINVMVAGDQSIAYGEVMKLMSDLQQAGLEQVGLVTQPIK</sequence>
<keyword evidence="5 10" id="KW-0132">Cell division</keyword>
<dbReference type="HAMAP" id="MF_02203">
    <property type="entry name" value="TolR"/>
    <property type="match status" value="1"/>
</dbReference>
<dbReference type="InterPro" id="IPR003400">
    <property type="entry name" value="ExbD"/>
</dbReference>
<evidence type="ECO:0000313" key="12">
    <source>
        <dbReference type="Proteomes" id="UP000242317"/>
    </source>
</evidence>
<dbReference type="GO" id="GO:0015031">
    <property type="term" value="P:protein transport"/>
    <property type="evidence" value="ECO:0007669"/>
    <property type="project" value="InterPro"/>
</dbReference>
<comment type="subunit">
    <text evidence="10">The Tol-Pal system is composed of five core proteins: the inner membrane proteins TolA, TolQ and TolR, the periplasmic protein TolB and the outer membrane protein Pal. They form a network linking the inner and outer membranes and the peptidoglycan layer.</text>
</comment>
<proteinExistence type="inferred from homology"/>
<keyword evidence="7 10" id="KW-1133">Transmembrane helix</keyword>
<dbReference type="AlphaFoldDB" id="A0A1G6KSZ2"/>
<evidence type="ECO:0000256" key="8">
    <source>
        <dbReference type="ARBA" id="ARBA00023136"/>
    </source>
</evidence>
<accession>A0A1G6KSZ2</accession>
<comment type="function">
    <text evidence="10">Part of the Tol-Pal system, which plays a role in outer membrane invagination during cell division and is important for maintaining outer membrane integrity.</text>
</comment>
<feature type="transmembrane region" description="Helical" evidence="10">
    <location>
        <begin position="21"/>
        <end position="42"/>
    </location>
</feature>
<keyword evidence="3 10" id="KW-1003">Cell membrane</keyword>
<comment type="subcellular location">
    <subcellularLocation>
        <location evidence="10">Cell inner membrane</location>
        <topology evidence="10">Single-pass membrane protein</topology>
    </subcellularLocation>
    <subcellularLocation>
        <location evidence="1">Cell membrane</location>
        <topology evidence="1">Single-pass membrane protein</topology>
    </subcellularLocation>
</comment>
<evidence type="ECO:0000313" key="11">
    <source>
        <dbReference type="EMBL" id="SDC34222.1"/>
    </source>
</evidence>
<gene>
    <name evidence="10" type="primary">tolR</name>
    <name evidence="11" type="ORF">SAMN05421749_104177</name>
</gene>
<keyword evidence="4 10" id="KW-0997">Cell inner membrane</keyword>
<dbReference type="InterPro" id="IPR014168">
    <property type="entry name" value="Tol-Pal_TolR"/>
</dbReference>
<evidence type="ECO:0000256" key="9">
    <source>
        <dbReference type="ARBA" id="ARBA00023306"/>
    </source>
</evidence>
<evidence type="ECO:0000256" key="7">
    <source>
        <dbReference type="ARBA" id="ARBA00022989"/>
    </source>
</evidence>
<dbReference type="GO" id="GO:0005886">
    <property type="term" value="C:plasma membrane"/>
    <property type="evidence" value="ECO:0007669"/>
    <property type="project" value="UniProtKB-SubCell"/>
</dbReference>
<organism evidence="11 12">
    <name type="scientific">Acinetobacter marinus</name>
    <dbReference type="NCBI Taxonomy" id="281375"/>
    <lineage>
        <taxon>Bacteria</taxon>
        <taxon>Pseudomonadati</taxon>
        <taxon>Pseudomonadota</taxon>
        <taxon>Gammaproteobacteria</taxon>
        <taxon>Moraxellales</taxon>
        <taxon>Moraxellaceae</taxon>
        <taxon>Acinetobacter</taxon>
    </lineage>
</organism>
<comment type="similarity">
    <text evidence="2 10">Belongs to the ExbD/TolR family.</text>
</comment>
<dbReference type="NCBIfam" id="TIGR02801">
    <property type="entry name" value="tolR"/>
    <property type="match status" value="1"/>
</dbReference>
<evidence type="ECO:0000256" key="1">
    <source>
        <dbReference type="ARBA" id="ARBA00004162"/>
    </source>
</evidence>
<dbReference type="Proteomes" id="UP000242317">
    <property type="component" value="Unassembled WGS sequence"/>
</dbReference>
<dbReference type="RefSeq" id="WP_092619258.1">
    <property type="nucleotide sequence ID" value="NZ_FMYK01000004.1"/>
</dbReference>
<keyword evidence="8 10" id="KW-0472">Membrane</keyword>